<evidence type="ECO:0000313" key="2">
    <source>
        <dbReference type="Proteomes" id="UP000317778"/>
    </source>
</evidence>
<proteinExistence type="predicted"/>
<comment type="caution">
    <text evidence="1">The sequence shown here is derived from an EMBL/GenBank/DDBJ whole genome shotgun (WGS) entry which is preliminary data.</text>
</comment>
<evidence type="ECO:0008006" key="3">
    <source>
        <dbReference type="Google" id="ProtNLM"/>
    </source>
</evidence>
<dbReference type="InterPro" id="IPR036902">
    <property type="entry name" value="Ta1353-like_sf"/>
</dbReference>
<organism evidence="1 2">
    <name type="scientific">candidate division TA06 bacterium B3_TA06</name>
    <dbReference type="NCBI Taxonomy" id="2012487"/>
    <lineage>
        <taxon>Bacteria</taxon>
        <taxon>Bacteria division TA06</taxon>
    </lineage>
</organism>
<sequence length="161" mass="17802">MELKLIPIEKPEETNVIIGMTHFIKSCEDVYEALVNTVPGIKFGFAFSEASQDRLIRYEGTDEELTRLAVKNAQAIGAGHSFVLILGNAYPINVLKTLRSVPEIVSFFCATANPAQVIVVETDKGRGIIGVIDGETPVGVEAEEDIKKRREFLRKIGYKFS</sequence>
<dbReference type="Gene3D" id="3.40.1520.10">
    <property type="entry name" value="Ta1353-like"/>
    <property type="match status" value="1"/>
</dbReference>
<accession>A0A532UQP6</accession>
<gene>
    <name evidence="1" type="ORF">CEE36_11200</name>
</gene>
<dbReference type="EMBL" id="NJBO01000035">
    <property type="protein sequence ID" value="TKJ37222.1"/>
    <property type="molecule type" value="Genomic_DNA"/>
</dbReference>
<dbReference type="SUPFAM" id="SSF103165">
    <property type="entry name" value="Ta1353-like"/>
    <property type="match status" value="1"/>
</dbReference>
<dbReference type="PANTHER" id="PTHR36155">
    <property type="entry name" value="BLL5354 PROTEIN"/>
    <property type="match status" value="1"/>
</dbReference>
<evidence type="ECO:0000313" key="1">
    <source>
        <dbReference type="EMBL" id="TKJ37222.1"/>
    </source>
</evidence>
<protein>
    <recommendedName>
        <fullName evidence="3">Adenosine monophosphate-protein transferase</fullName>
    </recommendedName>
</protein>
<dbReference type="AlphaFoldDB" id="A0A532UQP6"/>
<dbReference type="Pfam" id="PF04008">
    <property type="entry name" value="Adenosine_kin"/>
    <property type="match status" value="1"/>
</dbReference>
<reference evidence="1 2" key="1">
    <citation type="submission" date="2017-06" db="EMBL/GenBank/DDBJ databases">
        <title>Novel microbial phyla capable of carbon fixation and sulfur reduction in deep-sea sediments.</title>
        <authorList>
            <person name="Huang J."/>
            <person name="Baker B."/>
            <person name="Wang Y."/>
        </authorList>
    </citation>
    <scope>NUCLEOTIDE SEQUENCE [LARGE SCALE GENOMIC DNA]</scope>
    <source>
        <strain evidence="1">B3_TA06</strain>
    </source>
</reference>
<dbReference type="InterPro" id="IPR007153">
    <property type="entry name" value="Adenosine_kinase"/>
</dbReference>
<name>A0A532UQP6_UNCT6</name>
<dbReference type="Proteomes" id="UP000317778">
    <property type="component" value="Unassembled WGS sequence"/>
</dbReference>
<dbReference type="PANTHER" id="PTHR36155:SF1">
    <property type="entry name" value="BLL5354 PROTEIN"/>
    <property type="match status" value="1"/>
</dbReference>